<comment type="caution">
    <text evidence="7">The sequence shown here is derived from an EMBL/GenBank/DDBJ whole genome shotgun (WGS) entry which is preliminary data.</text>
</comment>
<keyword evidence="4" id="KW-0547">Nucleotide-binding</keyword>
<dbReference type="PANTHER" id="PTHR34139">
    <property type="entry name" value="UPF0331 PROTEIN MJ0127"/>
    <property type="match status" value="1"/>
</dbReference>
<keyword evidence="3" id="KW-0540">Nuclease</keyword>
<dbReference type="InterPro" id="IPR008201">
    <property type="entry name" value="HepT-like"/>
</dbReference>
<dbReference type="RefSeq" id="WP_132553188.1">
    <property type="nucleotide sequence ID" value="NZ_SMBK01000016.1"/>
</dbReference>
<dbReference type="GO" id="GO:0110001">
    <property type="term" value="C:toxin-antitoxin complex"/>
    <property type="evidence" value="ECO:0007669"/>
    <property type="project" value="InterPro"/>
</dbReference>
<gene>
    <name evidence="7" type="ORF">EV129_11676</name>
</gene>
<dbReference type="Pfam" id="PF01934">
    <property type="entry name" value="HepT-like"/>
    <property type="match status" value="1"/>
</dbReference>
<dbReference type="GO" id="GO:0000166">
    <property type="term" value="F:nucleotide binding"/>
    <property type="evidence" value="ECO:0007669"/>
    <property type="project" value="UniProtKB-KW"/>
</dbReference>
<dbReference type="PANTHER" id="PTHR34139:SF1">
    <property type="entry name" value="RNASE MJ1380-RELATED"/>
    <property type="match status" value="1"/>
</dbReference>
<dbReference type="GO" id="GO:0004540">
    <property type="term" value="F:RNA nuclease activity"/>
    <property type="evidence" value="ECO:0007669"/>
    <property type="project" value="InterPro"/>
</dbReference>
<name>A0A4R3RCW3_9HYPH</name>
<keyword evidence="5" id="KW-0378">Hydrolase</keyword>
<dbReference type="Proteomes" id="UP000295507">
    <property type="component" value="Unassembled WGS sequence"/>
</dbReference>
<dbReference type="EMBL" id="SMBK01000016">
    <property type="protein sequence ID" value="TCU33318.1"/>
    <property type="molecule type" value="Genomic_DNA"/>
</dbReference>
<organism evidence="7 8">
    <name type="scientific">Rhizobium azibense</name>
    <dbReference type="NCBI Taxonomy" id="1136135"/>
    <lineage>
        <taxon>Bacteria</taxon>
        <taxon>Pseudomonadati</taxon>
        <taxon>Pseudomonadota</taxon>
        <taxon>Alphaproteobacteria</taxon>
        <taxon>Hyphomicrobiales</taxon>
        <taxon>Rhizobiaceae</taxon>
        <taxon>Rhizobium/Agrobacterium group</taxon>
        <taxon>Rhizobium</taxon>
    </lineage>
</organism>
<dbReference type="InterPro" id="IPR051813">
    <property type="entry name" value="HepT_RNase_toxin"/>
</dbReference>
<accession>A0A4R3RCW3</accession>
<keyword evidence="2" id="KW-1277">Toxin-antitoxin system</keyword>
<keyword evidence="1" id="KW-0597">Phosphoprotein</keyword>
<evidence type="ECO:0000256" key="4">
    <source>
        <dbReference type="ARBA" id="ARBA00022741"/>
    </source>
</evidence>
<evidence type="ECO:0000256" key="5">
    <source>
        <dbReference type="ARBA" id="ARBA00022801"/>
    </source>
</evidence>
<sequence>MSIDRLRTYLDEMQQVALETVDFVKDMSKDEFLKDLVRQRAVGMNLLMIAAATSRIMEEYPEFAAEFSNVPWQKMHGLRNRIAHGYMSMNLDTVWDTAQTDVPDLLDQLHGLRHWHAQGE</sequence>
<evidence type="ECO:0000313" key="8">
    <source>
        <dbReference type="Proteomes" id="UP000295507"/>
    </source>
</evidence>
<reference evidence="7 8" key="1">
    <citation type="submission" date="2019-03" db="EMBL/GenBank/DDBJ databases">
        <title>Genomic Encyclopedia of Type Strains, Phase IV (KMG-V): Genome sequencing to study the core and pangenomes of soil and plant-associated prokaryotes.</title>
        <authorList>
            <person name="Whitman W."/>
        </authorList>
    </citation>
    <scope>NUCLEOTIDE SEQUENCE [LARGE SCALE GENOMIC DNA]</scope>
    <source>
        <strain evidence="7 8">IE4868</strain>
    </source>
</reference>
<protein>
    <submittedName>
        <fullName evidence="7">Uncharacterized protein with HEPN domain</fullName>
    </submittedName>
</protein>
<dbReference type="AlphaFoldDB" id="A0A4R3RCW3"/>
<proteinExistence type="inferred from homology"/>
<evidence type="ECO:0000256" key="1">
    <source>
        <dbReference type="ARBA" id="ARBA00022553"/>
    </source>
</evidence>
<dbReference type="Gene3D" id="1.20.120.580">
    <property type="entry name" value="bsu32300-like"/>
    <property type="match status" value="1"/>
</dbReference>
<evidence type="ECO:0000256" key="6">
    <source>
        <dbReference type="ARBA" id="ARBA00024207"/>
    </source>
</evidence>
<dbReference type="InterPro" id="IPR037038">
    <property type="entry name" value="HepT-like_sf"/>
</dbReference>
<evidence type="ECO:0000313" key="7">
    <source>
        <dbReference type="EMBL" id="TCU33318.1"/>
    </source>
</evidence>
<evidence type="ECO:0000256" key="2">
    <source>
        <dbReference type="ARBA" id="ARBA00022649"/>
    </source>
</evidence>
<comment type="similarity">
    <text evidence="6">Belongs to the HepT RNase toxin family.</text>
</comment>
<dbReference type="GO" id="GO:0016787">
    <property type="term" value="F:hydrolase activity"/>
    <property type="evidence" value="ECO:0007669"/>
    <property type="project" value="UniProtKB-KW"/>
</dbReference>
<evidence type="ECO:0000256" key="3">
    <source>
        <dbReference type="ARBA" id="ARBA00022722"/>
    </source>
</evidence>